<dbReference type="GO" id="GO:0005886">
    <property type="term" value="C:plasma membrane"/>
    <property type="evidence" value="ECO:0007669"/>
    <property type="project" value="TreeGrafter"/>
</dbReference>
<dbReference type="PANTHER" id="PTHR11733">
    <property type="entry name" value="ZINC METALLOPROTEASE FAMILY M13 NEPRILYSIN-RELATED"/>
    <property type="match status" value="1"/>
</dbReference>
<dbReference type="AlphaFoldDB" id="A0AAV4HUP0"/>
<dbReference type="InterPro" id="IPR042089">
    <property type="entry name" value="Peptidase_M13_dom_2"/>
</dbReference>
<reference evidence="2 3" key="1">
    <citation type="journal article" date="2021" name="Elife">
        <title>Chloroplast acquisition without the gene transfer in kleptoplastic sea slugs, Plakobranchus ocellatus.</title>
        <authorList>
            <person name="Maeda T."/>
            <person name="Takahashi S."/>
            <person name="Yoshida T."/>
            <person name="Shimamura S."/>
            <person name="Takaki Y."/>
            <person name="Nagai Y."/>
            <person name="Toyoda A."/>
            <person name="Suzuki Y."/>
            <person name="Arimoto A."/>
            <person name="Ishii H."/>
            <person name="Satoh N."/>
            <person name="Nishiyama T."/>
            <person name="Hasebe M."/>
            <person name="Maruyama T."/>
            <person name="Minagawa J."/>
            <person name="Obokata J."/>
            <person name="Shigenobu S."/>
        </authorList>
    </citation>
    <scope>NUCLEOTIDE SEQUENCE [LARGE SCALE GENOMIC DNA]</scope>
</reference>
<sequence length="316" mass="35849">MDTNVNPCEDFAKFACGNFYRTATYREGKTSVSPFSILNDANNKLIESIVSDEEMPSDWMYVKYMKRLYKSCMDEDVIEQLGLTPYLKSSRSKEWPTLIGRNWSGEANFDLSEVNAAYMSEGLQPLFTIQVALDPLDSSTNILALMDPDLSYEVFRKARTSPRVLAYEEILRDLATQLGADAQVASEDTKAVIDLQSALSKTVIPRKERKRNISSQLNMFTLGALRDRYKFVDIPKAVRAVFATANITIEDTQKVLVPFPQVLDKISTIVENTSSRTLQNLFGFGHAYAQTKGLTKRMRENSLPLEKVTKYFCFDR</sequence>
<dbReference type="InterPro" id="IPR008753">
    <property type="entry name" value="Peptidase_M13_N"/>
</dbReference>
<keyword evidence="3" id="KW-1185">Reference proteome</keyword>
<name>A0AAV4HUP0_9GAST</name>
<dbReference type="Pfam" id="PF05649">
    <property type="entry name" value="Peptidase_M13_N"/>
    <property type="match status" value="1"/>
</dbReference>
<dbReference type="EMBL" id="BMAT01012888">
    <property type="protein sequence ID" value="GFS01415.1"/>
    <property type="molecule type" value="Genomic_DNA"/>
</dbReference>
<dbReference type="GO" id="GO:0004222">
    <property type="term" value="F:metalloendopeptidase activity"/>
    <property type="evidence" value="ECO:0007669"/>
    <property type="project" value="InterPro"/>
</dbReference>
<gene>
    <name evidence="2" type="ORF">ElyMa_006423100</name>
</gene>
<dbReference type="Proteomes" id="UP000762676">
    <property type="component" value="Unassembled WGS sequence"/>
</dbReference>
<proteinExistence type="predicted"/>
<organism evidence="2 3">
    <name type="scientific">Elysia marginata</name>
    <dbReference type="NCBI Taxonomy" id="1093978"/>
    <lineage>
        <taxon>Eukaryota</taxon>
        <taxon>Metazoa</taxon>
        <taxon>Spiralia</taxon>
        <taxon>Lophotrochozoa</taxon>
        <taxon>Mollusca</taxon>
        <taxon>Gastropoda</taxon>
        <taxon>Heterobranchia</taxon>
        <taxon>Euthyneura</taxon>
        <taxon>Panpulmonata</taxon>
        <taxon>Sacoglossa</taxon>
        <taxon>Placobranchoidea</taxon>
        <taxon>Plakobranchidae</taxon>
        <taxon>Elysia</taxon>
    </lineage>
</organism>
<evidence type="ECO:0000259" key="1">
    <source>
        <dbReference type="Pfam" id="PF05649"/>
    </source>
</evidence>
<evidence type="ECO:0000313" key="3">
    <source>
        <dbReference type="Proteomes" id="UP000762676"/>
    </source>
</evidence>
<accession>A0AAV4HUP0</accession>
<protein>
    <submittedName>
        <fullName evidence="2">Endothelin-converting enzyme-like 1</fullName>
    </submittedName>
</protein>
<evidence type="ECO:0000313" key="2">
    <source>
        <dbReference type="EMBL" id="GFS01415.1"/>
    </source>
</evidence>
<dbReference type="SUPFAM" id="SSF55486">
    <property type="entry name" value="Metalloproteases ('zincins'), catalytic domain"/>
    <property type="match status" value="1"/>
</dbReference>
<dbReference type="Gene3D" id="1.10.1380.10">
    <property type="entry name" value="Neutral endopeptidase , domain2"/>
    <property type="match status" value="1"/>
</dbReference>
<dbReference type="InterPro" id="IPR000718">
    <property type="entry name" value="Peptidase_M13"/>
</dbReference>
<dbReference type="PANTHER" id="PTHR11733:SF167">
    <property type="entry name" value="FI17812P1-RELATED"/>
    <property type="match status" value="1"/>
</dbReference>
<dbReference type="PROSITE" id="PS51885">
    <property type="entry name" value="NEPRILYSIN"/>
    <property type="match status" value="1"/>
</dbReference>
<feature type="domain" description="Peptidase M13 N-terminal" evidence="1">
    <location>
        <begin position="7"/>
        <end position="306"/>
    </location>
</feature>
<dbReference type="GO" id="GO:0016485">
    <property type="term" value="P:protein processing"/>
    <property type="evidence" value="ECO:0007669"/>
    <property type="project" value="TreeGrafter"/>
</dbReference>
<comment type="caution">
    <text evidence="2">The sequence shown here is derived from an EMBL/GenBank/DDBJ whole genome shotgun (WGS) entry which is preliminary data.</text>
</comment>